<evidence type="ECO:0000256" key="6">
    <source>
        <dbReference type="ARBA" id="ARBA00023065"/>
    </source>
</evidence>
<feature type="transmembrane region" description="Helical" evidence="8">
    <location>
        <begin position="103"/>
        <end position="126"/>
    </location>
</feature>
<name>A0AAE3G764_9GAMM</name>
<protein>
    <submittedName>
        <fullName evidence="10">NhaP-type Na+/H+ and K+/H+ antiporter</fullName>
    </submittedName>
</protein>
<dbReference type="Pfam" id="PF00999">
    <property type="entry name" value="Na_H_Exchanger"/>
    <property type="match status" value="1"/>
</dbReference>
<dbReference type="GO" id="GO:0005886">
    <property type="term" value="C:plasma membrane"/>
    <property type="evidence" value="ECO:0007669"/>
    <property type="project" value="UniProtKB-SubCell"/>
</dbReference>
<proteinExistence type="predicted"/>
<comment type="caution">
    <text evidence="10">The sequence shown here is derived from an EMBL/GenBank/DDBJ whole genome shotgun (WGS) entry which is preliminary data.</text>
</comment>
<keyword evidence="4 8" id="KW-0812">Transmembrane</keyword>
<feature type="transmembrane region" description="Helical" evidence="8">
    <location>
        <begin position="26"/>
        <end position="56"/>
    </location>
</feature>
<keyword evidence="11" id="KW-1185">Reference proteome</keyword>
<dbReference type="EMBL" id="JALJXV010000007">
    <property type="protein sequence ID" value="MCP1676031.1"/>
    <property type="molecule type" value="Genomic_DNA"/>
</dbReference>
<dbReference type="AlphaFoldDB" id="A0AAE3G764"/>
<evidence type="ECO:0000256" key="5">
    <source>
        <dbReference type="ARBA" id="ARBA00022989"/>
    </source>
</evidence>
<feature type="transmembrane region" description="Helical" evidence="8">
    <location>
        <begin position="163"/>
        <end position="183"/>
    </location>
</feature>
<evidence type="ECO:0000256" key="4">
    <source>
        <dbReference type="ARBA" id="ARBA00022692"/>
    </source>
</evidence>
<feature type="transmembrane region" description="Helical" evidence="8">
    <location>
        <begin position="133"/>
        <end position="151"/>
    </location>
</feature>
<feature type="transmembrane region" description="Helical" evidence="8">
    <location>
        <begin position="77"/>
        <end position="97"/>
    </location>
</feature>
<accession>A0AAE3G764</accession>
<evidence type="ECO:0000313" key="10">
    <source>
        <dbReference type="EMBL" id="MCP1676031.1"/>
    </source>
</evidence>
<keyword evidence="3" id="KW-0050">Antiport</keyword>
<evidence type="ECO:0000259" key="9">
    <source>
        <dbReference type="Pfam" id="PF00999"/>
    </source>
</evidence>
<keyword evidence="5 8" id="KW-1133">Transmembrane helix</keyword>
<gene>
    <name evidence="10" type="ORF">J2T57_003186</name>
</gene>
<dbReference type="NCBIfam" id="NF003715">
    <property type="entry name" value="PRK05326.1-2"/>
    <property type="match status" value="1"/>
</dbReference>
<dbReference type="GO" id="GO:0015297">
    <property type="term" value="F:antiporter activity"/>
    <property type="evidence" value="ECO:0007669"/>
    <property type="project" value="UniProtKB-KW"/>
</dbReference>
<evidence type="ECO:0000256" key="1">
    <source>
        <dbReference type="ARBA" id="ARBA00004651"/>
    </source>
</evidence>
<reference evidence="10" key="1">
    <citation type="submission" date="2022-03" db="EMBL/GenBank/DDBJ databases">
        <title>Genomic Encyclopedia of Type Strains, Phase III (KMG-III): the genomes of soil and plant-associated and newly described type strains.</title>
        <authorList>
            <person name="Whitman W."/>
        </authorList>
    </citation>
    <scope>NUCLEOTIDE SEQUENCE</scope>
    <source>
        <strain evidence="10">ANL 6-2</strain>
    </source>
</reference>
<organism evidence="10 11">
    <name type="scientific">Natronocella acetinitrilica</name>
    <dbReference type="NCBI Taxonomy" id="414046"/>
    <lineage>
        <taxon>Bacteria</taxon>
        <taxon>Pseudomonadati</taxon>
        <taxon>Pseudomonadota</taxon>
        <taxon>Gammaproteobacteria</taxon>
        <taxon>Chromatiales</taxon>
        <taxon>Ectothiorhodospiraceae</taxon>
        <taxon>Natronocella</taxon>
    </lineage>
</organism>
<evidence type="ECO:0000256" key="2">
    <source>
        <dbReference type="ARBA" id="ARBA00022448"/>
    </source>
</evidence>
<evidence type="ECO:0000256" key="7">
    <source>
        <dbReference type="ARBA" id="ARBA00023136"/>
    </source>
</evidence>
<dbReference type="PANTHER" id="PTHR32507:SF7">
    <property type="entry name" value="K(+)_H(+) ANTIPORTER NHAP2"/>
    <property type="match status" value="1"/>
</dbReference>
<keyword evidence="7 8" id="KW-0472">Membrane</keyword>
<dbReference type="Proteomes" id="UP001205843">
    <property type="component" value="Unassembled WGS sequence"/>
</dbReference>
<evidence type="ECO:0000313" key="11">
    <source>
        <dbReference type="Proteomes" id="UP001205843"/>
    </source>
</evidence>
<dbReference type="PANTHER" id="PTHR32507">
    <property type="entry name" value="NA(+)/H(+) ANTIPORTER 1"/>
    <property type="match status" value="1"/>
</dbReference>
<keyword evidence="2" id="KW-0813">Transport</keyword>
<dbReference type="InterPro" id="IPR006153">
    <property type="entry name" value="Cation/H_exchanger_TM"/>
</dbReference>
<comment type="subcellular location">
    <subcellularLocation>
        <location evidence="1">Cell membrane</location>
        <topology evidence="1">Multi-pass membrane protein</topology>
    </subcellularLocation>
</comment>
<evidence type="ECO:0000256" key="3">
    <source>
        <dbReference type="ARBA" id="ARBA00022449"/>
    </source>
</evidence>
<evidence type="ECO:0000256" key="8">
    <source>
        <dbReference type="SAM" id="Phobius"/>
    </source>
</evidence>
<sequence>MIGLIAGLLIVEVVNRIELEEALYPIVVMSATLCVFAITGYLGGSGFLAVYVAGVVAGNRNMRGASRLRRYQNGMTWLAQIVMFLVLGLIATPSQFIPVAFPAIALGLFLIVIGRPVAVWLCLLPFRYERRTVVFTSWVGLRGAVSILLGILPAVSGIEGAEIYLNVAFIMVLTSLLVQGWTIRPAARRLKLIVPPQTGPVERVELELPGSPSQELVVYRVMEDSPVLSGSQLPQWARPSLVARDGVTFNYAQSGDIRAGDYVYLFVPPEYASLLDRVFAEKPHSDGDDKQFFGELRLDPESTLADLKSVYDVELPADVSDSQTIHEYMRAVLGSQAVVGDRVSVGPLDLVVCGVHRGATITEVGLAFRKSGPSAVSGRKYVARLPSFLQRLRSGYRRK</sequence>
<dbReference type="GO" id="GO:1902600">
    <property type="term" value="P:proton transmembrane transport"/>
    <property type="evidence" value="ECO:0007669"/>
    <property type="project" value="InterPro"/>
</dbReference>
<keyword evidence="6" id="KW-0406">Ion transport</keyword>
<feature type="domain" description="Cation/H+ exchanger transmembrane" evidence="9">
    <location>
        <begin position="3"/>
        <end position="187"/>
    </location>
</feature>